<evidence type="ECO:0000256" key="1">
    <source>
        <dbReference type="SAM" id="Coils"/>
    </source>
</evidence>
<dbReference type="EMBL" id="CM026425">
    <property type="protein sequence ID" value="KAG0576890.1"/>
    <property type="molecule type" value="Genomic_DNA"/>
</dbReference>
<sequence length="262" mass="28577">MATELQSGLNATELIPEKQGVDSEAPVGKPPSGHEVPATEVASVDGESYVSGHQGGEIPVGDGHSETADLSDSNYSNASSAGSTPRYEKAEAFLEARKERVEVEANAYLESEIRKVNARAHTAQALAEKKRMHEEAKALELKKREELHAEQLLSNAEAKADKIMAKAKEDTFKVAVKADKIMEHAKQEAAKVKAHVYEQTERTIADVTARAEREKAAEEEARKTGIAELVDEVEQMKATGELPIHEKKGVITRLKEKVVGHH</sequence>
<feature type="compositionally biased region" description="Polar residues" evidence="2">
    <location>
        <begin position="68"/>
        <end position="83"/>
    </location>
</feature>
<keyword evidence="4" id="KW-1185">Reference proteome</keyword>
<dbReference type="Proteomes" id="UP000822688">
    <property type="component" value="Chromosome 5"/>
</dbReference>
<protein>
    <submittedName>
        <fullName evidence="3">Uncharacterized protein</fullName>
    </submittedName>
</protein>
<gene>
    <name evidence="3" type="ORF">KC19_5G115700</name>
</gene>
<accession>A0A8T0I0C6</accession>
<reference evidence="3" key="1">
    <citation type="submission" date="2020-06" db="EMBL/GenBank/DDBJ databases">
        <title>WGS assembly of Ceratodon purpureus strain R40.</title>
        <authorList>
            <person name="Carey S.B."/>
            <person name="Jenkins J."/>
            <person name="Shu S."/>
            <person name="Lovell J.T."/>
            <person name="Sreedasyam A."/>
            <person name="Maumus F."/>
            <person name="Tiley G.P."/>
            <person name="Fernandez-Pozo N."/>
            <person name="Barry K."/>
            <person name="Chen C."/>
            <person name="Wang M."/>
            <person name="Lipzen A."/>
            <person name="Daum C."/>
            <person name="Saski C.A."/>
            <person name="Payton A.C."/>
            <person name="Mcbreen J.C."/>
            <person name="Conrad R.E."/>
            <person name="Kollar L.M."/>
            <person name="Olsson S."/>
            <person name="Huttunen S."/>
            <person name="Landis J.B."/>
            <person name="Wickett N.J."/>
            <person name="Johnson M.G."/>
            <person name="Rensing S.A."/>
            <person name="Grimwood J."/>
            <person name="Schmutz J."/>
            <person name="Mcdaniel S.F."/>
        </authorList>
    </citation>
    <scope>NUCLEOTIDE SEQUENCE</scope>
    <source>
        <strain evidence="3">R40</strain>
    </source>
</reference>
<comment type="caution">
    <text evidence="3">The sequence shown here is derived from an EMBL/GenBank/DDBJ whole genome shotgun (WGS) entry which is preliminary data.</text>
</comment>
<name>A0A8T0I0C6_CERPU</name>
<dbReference type="EMBL" id="CM026425">
    <property type="protein sequence ID" value="KAG0576893.1"/>
    <property type="molecule type" value="Genomic_DNA"/>
</dbReference>
<feature type="coiled-coil region" evidence="1">
    <location>
        <begin position="122"/>
        <end position="159"/>
    </location>
</feature>
<evidence type="ECO:0000313" key="3">
    <source>
        <dbReference type="EMBL" id="KAG0576890.1"/>
    </source>
</evidence>
<organism evidence="3 4">
    <name type="scientific">Ceratodon purpureus</name>
    <name type="common">Fire moss</name>
    <name type="synonym">Dicranum purpureum</name>
    <dbReference type="NCBI Taxonomy" id="3225"/>
    <lineage>
        <taxon>Eukaryota</taxon>
        <taxon>Viridiplantae</taxon>
        <taxon>Streptophyta</taxon>
        <taxon>Embryophyta</taxon>
        <taxon>Bryophyta</taxon>
        <taxon>Bryophytina</taxon>
        <taxon>Bryopsida</taxon>
        <taxon>Dicranidae</taxon>
        <taxon>Pseudoditrichales</taxon>
        <taxon>Ditrichaceae</taxon>
        <taxon>Ceratodon</taxon>
    </lineage>
</organism>
<dbReference type="AlphaFoldDB" id="A0A8T0I0C6"/>
<keyword evidence="1" id="KW-0175">Coiled coil</keyword>
<evidence type="ECO:0000256" key="2">
    <source>
        <dbReference type="SAM" id="MobiDB-lite"/>
    </source>
</evidence>
<evidence type="ECO:0000313" key="4">
    <source>
        <dbReference type="Proteomes" id="UP000822688"/>
    </source>
</evidence>
<feature type="compositionally biased region" description="Polar residues" evidence="2">
    <location>
        <begin position="1"/>
        <end position="10"/>
    </location>
</feature>
<proteinExistence type="predicted"/>
<feature type="region of interest" description="Disordered" evidence="2">
    <location>
        <begin position="1"/>
        <end position="86"/>
    </location>
</feature>